<feature type="region of interest" description="Disordered" evidence="1">
    <location>
        <begin position="457"/>
        <end position="494"/>
    </location>
</feature>
<dbReference type="Pfam" id="PF08728">
    <property type="entry name" value="CRT10"/>
    <property type="match status" value="1"/>
</dbReference>
<proteinExistence type="predicted"/>
<feature type="compositionally biased region" description="Low complexity" evidence="1">
    <location>
        <begin position="278"/>
        <end position="287"/>
    </location>
</feature>
<dbReference type="RefSeq" id="XP_060285751.1">
    <property type="nucleotide sequence ID" value="XM_060423619.1"/>
</dbReference>
<comment type="caution">
    <text evidence="2">The sequence shown here is derived from an EMBL/GenBank/DDBJ whole genome shotgun (WGS) entry which is preliminary data.</text>
</comment>
<sequence>MMEVPRSGAIYVGPTCHVQTADKRFGSHVLDDIKTFVNEGHGVTNEVDLDDDDDDDDDDLEDDDMDDGLEPDGIFDGWQHFTDETAASHPDEDDEHHGFPRLARCRANLTALSQQYNLYFAAYQGQIHVFQPQKAPQILPPPSLILRPPRSRAGKLIGGYIDRNFGHQVNYIVTGELGNLEVLLMCYDDGDVIAYYTHLIAHAVEHGGASQGACHVAPACRIVTPKPFFHENVGLSAWGLAIHRRSRLLAVSCNKHDVTVFAFATKSGDAGQLDSEPEASSSSQDSPKLWSGQTALELERHFRSRTRTWRIVLPLGPAGSNIPSIAFVDDEDGNAERVVAVDIAGNTWMLNIWQIGGFPAVYLPNTNRGADHQRYTGWGIMVLPDSSFKLTSSNRAAMGLPPKDILGPNRSPGDRDKTELWLDITCSLHYIKDNAVDSRVFLRQRYGPRYFLPQLRSQATNVHQQPLPTEGEQDHSEESDFLDESDDSDAPEPYDAYQQISDLDAESRWLALSKAPGPKGSGIDLSEEELRGFRLARTIVPTLGQTPPLFGFSEFLDFMGNNLMRKGLTHTVDWFKTRLPSHLSRNFSLLRTTDSDVELQSLDPRSAGVFCKDVIVPHNRRPNNVLPWDLTQRMSERISMHQHVPALNLVVLGSLCGRVALLSLTKPPSRHHHAAAGGP</sequence>
<keyword evidence="3" id="KW-1185">Reference proteome</keyword>
<feature type="region of interest" description="Disordered" evidence="1">
    <location>
        <begin position="43"/>
        <end position="76"/>
    </location>
</feature>
<accession>A0AAJ0C3M5</accession>
<gene>
    <name evidence="2" type="ORF">QBC33DRAFT_324938</name>
</gene>
<dbReference type="EMBL" id="MU839002">
    <property type="protein sequence ID" value="KAK1769538.1"/>
    <property type="molecule type" value="Genomic_DNA"/>
</dbReference>
<feature type="compositionally biased region" description="Acidic residues" evidence="1">
    <location>
        <begin position="47"/>
        <end position="70"/>
    </location>
</feature>
<feature type="compositionally biased region" description="Polar residues" evidence="1">
    <location>
        <begin position="457"/>
        <end position="467"/>
    </location>
</feature>
<feature type="region of interest" description="Disordered" evidence="1">
    <location>
        <begin position="270"/>
        <end position="290"/>
    </location>
</feature>
<evidence type="ECO:0000256" key="1">
    <source>
        <dbReference type="SAM" id="MobiDB-lite"/>
    </source>
</evidence>
<name>A0AAJ0C3M5_9PEZI</name>
<organism evidence="2 3">
    <name type="scientific">Phialemonium atrogriseum</name>
    <dbReference type="NCBI Taxonomy" id="1093897"/>
    <lineage>
        <taxon>Eukaryota</taxon>
        <taxon>Fungi</taxon>
        <taxon>Dikarya</taxon>
        <taxon>Ascomycota</taxon>
        <taxon>Pezizomycotina</taxon>
        <taxon>Sordariomycetes</taxon>
        <taxon>Sordariomycetidae</taxon>
        <taxon>Cephalothecales</taxon>
        <taxon>Cephalothecaceae</taxon>
        <taxon>Phialemonium</taxon>
    </lineage>
</organism>
<dbReference type="GeneID" id="85306806"/>
<feature type="compositionally biased region" description="Acidic residues" evidence="1">
    <location>
        <begin position="479"/>
        <end position="492"/>
    </location>
</feature>
<evidence type="ECO:0000313" key="2">
    <source>
        <dbReference type="EMBL" id="KAK1769538.1"/>
    </source>
</evidence>
<dbReference type="AlphaFoldDB" id="A0AAJ0C3M5"/>
<dbReference type="InterPro" id="IPR014839">
    <property type="entry name" value="Crt10"/>
</dbReference>
<evidence type="ECO:0000313" key="3">
    <source>
        <dbReference type="Proteomes" id="UP001244011"/>
    </source>
</evidence>
<dbReference type="Proteomes" id="UP001244011">
    <property type="component" value="Unassembled WGS sequence"/>
</dbReference>
<reference evidence="2" key="1">
    <citation type="submission" date="2023-06" db="EMBL/GenBank/DDBJ databases">
        <title>Genome-scale phylogeny and comparative genomics of the fungal order Sordariales.</title>
        <authorList>
            <consortium name="Lawrence Berkeley National Laboratory"/>
            <person name="Hensen N."/>
            <person name="Bonometti L."/>
            <person name="Westerberg I."/>
            <person name="Brannstrom I.O."/>
            <person name="Guillou S."/>
            <person name="Cros-Aarteil S."/>
            <person name="Calhoun S."/>
            <person name="Haridas S."/>
            <person name="Kuo A."/>
            <person name="Mondo S."/>
            <person name="Pangilinan J."/>
            <person name="Riley R."/>
            <person name="Labutti K."/>
            <person name="Andreopoulos B."/>
            <person name="Lipzen A."/>
            <person name="Chen C."/>
            <person name="Yanf M."/>
            <person name="Daum C."/>
            <person name="Ng V."/>
            <person name="Clum A."/>
            <person name="Steindorff A."/>
            <person name="Ohm R."/>
            <person name="Martin F."/>
            <person name="Silar P."/>
            <person name="Natvig D."/>
            <person name="Lalanne C."/>
            <person name="Gautier V."/>
            <person name="Ament-Velasquez S.L."/>
            <person name="Kruys A."/>
            <person name="Hutchinson M.I."/>
            <person name="Powell A.J."/>
            <person name="Barry K."/>
            <person name="Miller A.N."/>
            <person name="Grigoriev I.V."/>
            <person name="Debuchy R."/>
            <person name="Gladieux P."/>
            <person name="Thoren M.H."/>
            <person name="Johannesson H."/>
        </authorList>
    </citation>
    <scope>NUCLEOTIDE SEQUENCE</scope>
    <source>
        <strain evidence="2">8032-3</strain>
    </source>
</reference>
<protein>
    <submittedName>
        <fullName evidence="2">Uncharacterized protein</fullName>
    </submittedName>
</protein>